<evidence type="ECO:0000256" key="1">
    <source>
        <dbReference type="SAM" id="Phobius"/>
    </source>
</evidence>
<keyword evidence="1" id="KW-1133">Transmembrane helix</keyword>
<organism evidence="2 3">
    <name type="scientific">Antrodiella citrinella</name>
    <dbReference type="NCBI Taxonomy" id="2447956"/>
    <lineage>
        <taxon>Eukaryota</taxon>
        <taxon>Fungi</taxon>
        <taxon>Dikarya</taxon>
        <taxon>Basidiomycota</taxon>
        <taxon>Agaricomycotina</taxon>
        <taxon>Agaricomycetes</taxon>
        <taxon>Polyporales</taxon>
        <taxon>Steccherinaceae</taxon>
        <taxon>Antrodiella</taxon>
    </lineage>
</organism>
<dbReference type="Proteomes" id="UP000308730">
    <property type="component" value="Unassembled WGS sequence"/>
</dbReference>
<evidence type="ECO:0000313" key="3">
    <source>
        <dbReference type="Proteomes" id="UP000308730"/>
    </source>
</evidence>
<evidence type="ECO:0000313" key="2">
    <source>
        <dbReference type="EMBL" id="THH29291.1"/>
    </source>
</evidence>
<gene>
    <name evidence="2" type="ORF">EUX98_g4876</name>
</gene>
<sequence>MSSTPAVSEPIVTVDSKMDHESQTTISKEQVVVPELATERARSINMLALFSILDDAQGNPAHFDHMIFFSGALVLGGTALFWVARFIMQPKLFAKI</sequence>
<proteinExistence type="predicted"/>
<feature type="transmembrane region" description="Helical" evidence="1">
    <location>
        <begin position="67"/>
        <end position="88"/>
    </location>
</feature>
<reference evidence="2 3" key="1">
    <citation type="submission" date="2019-02" db="EMBL/GenBank/DDBJ databases">
        <title>Genome sequencing of the rare red list fungi Antrodiella citrinella (Flaviporus citrinellus).</title>
        <authorList>
            <person name="Buettner E."/>
            <person name="Kellner H."/>
        </authorList>
    </citation>
    <scope>NUCLEOTIDE SEQUENCE [LARGE SCALE GENOMIC DNA]</scope>
    <source>
        <strain evidence="2 3">DSM 108506</strain>
    </source>
</reference>
<accession>A0A4S4MVM9</accession>
<name>A0A4S4MVM9_9APHY</name>
<dbReference type="AlphaFoldDB" id="A0A4S4MVM9"/>
<keyword evidence="1" id="KW-0812">Transmembrane</keyword>
<dbReference type="EMBL" id="SGPM01000130">
    <property type="protein sequence ID" value="THH29291.1"/>
    <property type="molecule type" value="Genomic_DNA"/>
</dbReference>
<protein>
    <submittedName>
        <fullName evidence="2">Uncharacterized protein</fullName>
    </submittedName>
</protein>
<comment type="caution">
    <text evidence="2">The sequence shown here is derived from an EMBL/GenBank/DDBJ whole genome shotgun (WGS) entry which is preliminary data.</text>
</comment>
<keyword evidence="1" id="KW-0472">Membrane</keyword>
<keyword evidence="3" id="KW-1185">Reference proteome</keyword>